<evidence type="ECO:0000256" key="2">
    <source>
        <dbReference type="SAM" id="Phobius"/>
    </source>
</evidence>
<feature type="region of interest" description="Disordered" evidence="1">
    <location>
        <begin position="337"/>
        <end position="472"/>
    </location>
</feature>
<feature type="transmembrane region" description="Helical" evidence="2">
    <location>
        <begin position="76"/>
        <end position="95"/>
    </location>
</feature>
<keyword evidence="2" id="KW-1133">Transmembrane helix</keyword>
<evidence type="ECO:0000313" key="3">
    <source>
        <dbReference type="EMBL" id="CAB9497039.1"/>
    </source>
</evidence>
<feature type="transmembrane region" description="Helical" evidence="2">
    <location>
        <begin position="568"/>
        <end position="590"/>
    </location>
</feature>
<sequence length="825" mass="92597">MPIDTSASVAEASAIGWFDFAIATICAWLVPRLISRQRLYHRTLRRSPMWINEKVRMFMDVSENPRDFAERAITRSMLQAIGISVFIYTVTALVLSLLTRNLDFRTSYIVVGLSNFVGSAFVFLLSFSAPRWLGIYSSQHSNGRRIPLGANLKTLCIRVRLQVFHTFLKVYPLTIPFFLGARPTTVPASVFIGSMLGFFLCLSIDFGNREIKDRKNLRKFALAVAGGFILASAYLFSYGCSYVEEVWGDNQAAADDNLVEGIAFLCWTVAGVLLHVATWKYSKMMVASGKHEKVKRPKTFFGSSVFISHRHLDNPESKHKSRFSMLLSGRSLFKSTRNTNSIQEPARTSNSSMDHHHSNHAVNSHPSIRHLQIEPPIVEEEEEASRSTSIREDPSSSKLDHSTAKLEDDDDLENVHVSVSFEDEGQPDKNVEKNDTASTVVENEEYKCRDSFVDEENNHRGPATVKEEENLDNQQQIDNYSNHDPLSGNSAHEFNERISCTAGPPGVDLGSSKLEEEEEEEEELEEPDEEDWDMSKLHLVNVICCGLNCGPGGKKKPFAKRALNCCSWTFWFVLLAASLFFVVLLIGAQYQEKTVRRLLPRVNAILYDFQNEGEVCAFDARGESTLRAKVEATQRNFTNRDEAHSAGYSVLHCGACGACSNYNDLRQQYTTREILGQVALKCAKKVLFGGGFEKLKQCTMEETLFLDACAACWTQDYICVKQNCIFISIRAFMINTVTNLQVGENDVTPSACEEAMCEATEITGYVGFVPCSGASRRRMNVTSSIARPGNQQCKIVDVPSWERFFGPSTGNNDFIEDWNATTLYR</sequence>
<feature type="transmembrane region" description="Helical" evidence="2">
    <location>
        <begin position="188"/>
        <end position="208"/>
    </location>
</feature>
<feature type="compositionally biased region" description="Polar residues" evidence="1">
    <location>
        <begin position="337"/>
        <end position="348"/>
    </location>
</feature>
<organism evidence="3 4">
    <name type="scientific">Seminavis robusta</name>
    <dbReference type="NCBI Taxonomy" id="568900"/>
    <lineage>
        <taxon>Eukaryota</taxon>
        <taxon>Sar</taxon>
        <taxon>Stramenopiles</taxon>
        <taxon>Ochrophyta</taxon>
        <taxon>Bacillariophyta</taxon>
        <taxon>Bacillariophyceae</taxon>
        <taxon>Bacillariophycidae</taxon>
        <taxon>Naviculales</taxon>
        <taxon>Naviculaceae</taxon>
        <taxon>Seminavis</taxon>
    </lineage>
</organism>
<keyword evidence="2" id="KW-0812">Transmembrane</keyword>
<feature type="region of interest" description="Disordered" evidence="1">
    <location>
        <begin position="502"/>
        <end position="531"/>
    </location>
</feature>
<accession>A0A9N8DA51</accession>
<name>A0A9N8DA51_9STRA</name>
<feature type="compositionally biased region" description="Basic and acidic residues" evidence="1">
    <location>
        <begin position="389"/>
        <end position="406"/>
    </location>
</feature>
<feature type="transmembrane region" description="Helical" evidence="2">
    <location>
        <begin position="12"/>
        <end position="30"/>
    </location>
</feature>
<evidence type="ECO:0000313" key="4">
    <source>
        <dbReference type="Proteomes" id="UP001153069"/>
    </source>
</evidence>
<proteinExistence type="predicted"/>
<feature type="compositionally biased region" description="Acidic residues" evidence="1">
    <location>
        <begin position="515"/>
        <end position="531"/>
    </location>
</feature>
<comment type="caution">
    <text evidence="3">The sequence shown here is derived from an EMBL/GenBank/DDBJ whole genome shotgun (WGS) entry which is preliminary data.</text>
</comment>
<keyword evidence="2" id="KW-0472">Membrane</keyword>
<dbReference type="OrthoDB" id="46983at2759"/>
<dbReference type="EMBL" id="CAICTM010000013">
    <property type="protein sequence ID" value="CAB9497039.1"/>
    <property type="molecule type" value="Genomic_DNA"/>
</dbReference>
<feature type="transmembrane region" description="Helical" evidence="2">
    <location>
        <begin position="107"/>
        <end position="127"/>
    </location>
</feature>
<dbReference type="PANTHER" id="PTHR40535:SF1">
    <property type="entry name" value="CHROMOSOME UNDETERMINED SCAFFOLD_9, WHOLE GENOME SHOTGUN SEQUENCE"/>
    <property type="match status" value="1"/>
</dbReference>
<dbReference type="AlphaFoldDB" id="A0A9N8DA51"/>
<feature type="compositionally biased region" description="Basic and acidic residues" evidence="1">
    <location>
        <begin position="426"/>
        <end position="435"/>
    </location>
</feature>
<dbReference type="Proteomes" id="UP001153069">
    <property type="component" value="Unassembled WGS sequence"/>
</dbReference>
<keyword evidence="4" id="KW-1185">Reference proteome</keyword>
<feature type="transmembrane region" description="Helical" evidence="2">
    <location>
        <begin position="258"/>
        <end position="277"/>
    </location>
</feature>
<dbReference type="PANTHER" id="PTHR40535">
    <property type="entry name" value="CHROMOSOME UNDETERMINED SCAFFOLD_9, WHOLE GENOME SHOTGUN SEQUENCE"/>
    <property type="match status" value="1"/>
</dbReference>
<feature type="compositionally biased region" description="Basic and acidic residues" evidence="1">
    <location>
        <begin position="444"/>
        <end position="459"/>
    </location>
</feature>
<feature type="transmembrane region" description="Helical" evidence="2">
    <location>
        <begin position="220"/>
        <end position="238"/>
    </location>
</feature>
<reference evidence="3" key="1">
    <citation type="submission" date="2020-06" db="EMBL/GenBank/DDBJ databases">
        <authorList>
            <consortium name="Plant Systems Biology data submission"/>
        </authorList>
    </citation>
    <scope>NUCLEOTIDE SEQUENCE</scope>
    <source>
        <strain evidence="3">D6</strain>
    </source>
</reference>
<protein>
    <submittedName>
        <fullName evidence="3">Uncharacterized protein</fullName>
    </submittedName>
</protein>
<evidence type="ECO:0000256" key="1">
    <source>
        <dbReference type="SAM" id="MobiDB-lite"/>
    </source>
</evidence>
<gene>
    <name evidence="3" type="ORF">SEMRO_13_G009960.1</name>
</gene>